<dbReference type="PROSITE" id="PS51071">
    <property type="entry name" value="HTH_RPIR"/>
    <property type="match status" value="1"/>
</dbReference>
<name>A0A249SPJ2_9MOLU</name>
<dbReference type="GO" id="GO:0097367">
    <property type="term" value="F:carbohydrate derivative binding"/>
    <property type="evidence" value="ECO:0007669"/>
    <property type="project" value="InterPro"/>
</dbReference>
<keyword evidence="3" id="KW-1185">Reference proteome</keyword>
<accession>A0A249SPJ2</accession>
<dbReference type="KEGG" id="mchc:CK556_03500"/>
<dbReference type="GO" id="GO:0003677">
    <property type="term" value="F:DNA binding"/>
    <property type="evidence" value="ECO:0007669"/>
    <property type="project" value="InterPro"/>
</dbReference>
<evidence type="ECO:0000259" key="1">
    <source>
        <dbReference type="PROSITE" id="PS51071"/>
    </source>
</evidence>
<dbReference type="RefSeq" id="WP_027875538.1">
    <property type="nucleotide sequence ID" value="NZ_CP023173.1"/>
</dbReference>
<dbReference type="PANTHER" id="PTHR30514">
    <property type="entry name" value="GLUCOKINASE"/>
    <property type="match status" value="1"/>
</dbReference>
<dbReference type="Proteomes" id="UP000232229">
    <property type="component" value="Chromosome"/>
</dbReference>
<reference evidence="2 3" key="1">
    <citation type="submission" date="2017-08" db="EMBL/GenBank/DDBJ databases">
        <title>Complete Genome Sequence of Mesoplasma chauliocola.</title>
        <authorList>
            <person name="Knight T.F.Jr."/>
            <person name="Citino T."/>
        </authorList>
    </citation>
    <scope>NUCLEOTIDE SEQUENCE [LARGE SCALE GENOMIC DNA]</scope>
    <source>
        <strain evidence="2 3">CHPA-2</strain>
    </source>
</reference>
<dbReference type="GO" id="GO:0003700">
    <property type="term" value="F:DNA-binding transcription factor activity"/>
    <property type="evidence" value="ECO:0007669"/>
    <property type="project" value="InterPro"/>
</dbReference>
<protein>
    <recommendedName>
        <fullName evidence="1">HTH rpiR-type domain-containing protein</fullName>
    </recommendedName>
</protein>
<dbReference type="InterPro" id="IPR009057">
    <property type="entry name" value="Homeodomain-like_sf"/>
</dbReference>
<organism evidence="2 3">
    <name type="scientific">Mesoplasma chauliocola</name>
    <dbReference type="NCBI Taxonomy" id="216427"/>
    <lineage>
        <taxon>Bacteria</taxon>
        <taxon>Bacillati</taxon>
        <taxon>Mycoplasmatota</taxon>
        <taxon>Mollicutes</taxon>
        <taxon>Entomoplasmatales</taxon>
        <taxon>Entomoplasmataceae</taxon>
        <taxon>Mesoplasma</taxon>
    </lineage>
</organism>
<dbReference type="EMBL" id="CP023173">
    <property type="protein sequence ID" value="ASZ09391.1"/>
    <property type="molecule type" value="Genomic_DNA"/>
</dbReference>
<dbReference type="PANTHER" id="PTHR30514:SF1">
    <property type="entry name" value="HTH-TYPE TRANSCRIPTIONAL REGULATOR HEXR-RELATED"/>
    <property type="match status" value="1"/>
</dbReference>
<dbReference type="AlphaFoldDB" id="A0A249SPJ2"/>
<gene>
    <name evidence="2" type="ORF">CK556_03500</name>
</gene>
<sequence length="247" mass="29230">MESIYKKVEQLQKDYSNSSYKLIAKAIWASIKTGDFKKQKDLAVECFTSESSITKFAQYLGFSGYREMIFFFKQDYNSFHNLNEKFKRTNLFDSIINWINLNEKFIETLSREIKKSKRINIYHSYQLELSSRFLYETLITLGYNVILVNHNINFISGKLNKQIDQLNIAFVSGHDSDFLIDCLNSLNKNNDQQNVKNFLFISERQKSKVTYKLDGIIELNFEFNNSHFVQRNVAVEMFILELYKKLL</sequence>
<dbReference type="STRING" id="1336232.GCA_000518825_01150"/>
<proteinExistence type="predicted"/>
<dbReference type="InterPro" id="IPR036388">
    <property type="entry name" value="WH-like_DNA-bd_sf"/>
</dbReference>
<dbReference type="InterPro" id="IPR047640">
    <property type="entry name" value="RpiR-like"/>
</dbReference>
<dbReference type="InterPro" id="IPR000281">
    <property type="entry name" value="HTH_RpiR"/>
</dbReference>
<dbReference type="Pfam" id="PF01418">
    <property type="entry name" value="HTH_6"/>
    <property type="match status" value="1"/>
</dbReference>
<evidence type="ECO:0000313" key="2">
    <source>
        <dbReference type="EMBL" id="ASZ09391.1"/>
    </source>
</evidence>
<evidence type="ECO:0000313" key="3">
    <source>
        <dbReference type="Proteomes" id="UP000232229"/>
    </source>
</evidence>
<dbReference type="Gene3D" id="1.10.10.10">
    <property type="entry name" value="Winged helix-like DNA-binding domain superfamily/Winged helix DNA-binding domain"/>
    <property type="match status" value="1"/>
</dbReference>
<feature type="domain" description="HTH rpiR-type" evidence="1">
    <location>
        <begin position="2"/>
        <end position="79"/>
    </location>
</feature>
<dbReference type="SUPFAM" id="SSF46689">
    <property type="entry name" value="Homeodomain-like"/>
    <property type="match status" value="1"/>
</dbReference>